<dbReference type="AlphaFoldDB" id="A0A168DES1"/>
<organism evidence="4 5">
    <name type="scientific">Moelleriella libera RCEF 2490</name>
    <dbReference type="NCBI Taxonomy" id="1081109"/>
    <lineage>
        <taxon>Eukaryota</taxon>
        <taxon>Fungi</taxon>
        <taxon>Dikarya</taxon>
        <taxon>Ascomycota</taxon>
        <taxon>Pezizomycotina</taxon>
        <taxon>Sordariomycetes</taxon>
        <taxon>Hypocreomycetidae</taxon>
        <taxon>Hypocreales</taxon>
        <taxon>Clavicipitaceae</taxon>
        <taxon>Moelleriella</taxon>
    </lineage>
</organism>
<dbReference type="GO" id="GO:0015031">
    <property type="term" value="P:protein transport"/>
    <property type="evidence" value="ECO:0007669"/>
    <property type="project" value="UniProtKB-KW"/>
</dbReference>
<reference evidence="4 5" key="1">
    <citation type="journal article" date="2016" name="Genome Biol. Evol.">
        <title>Divergent and convergent evolution of fungal pathogenicity.</title>
        <authorList>
            <person name="Shang Y."/>
            <person name="Xiao G."/>
            <person name="Zheng P."/>
            <person name="Cen K."/>
            <person name="Zhan S."/>
            <person name="Wang C."/>
        </authorList>
    </citation>
    <scope>NUCLEOTIDE SEQUENCE [LARGE SCALE GENOMIC DNA]</scope>
    <source>
        <strain evidence="4 5">RCEF 2490</strain>
    </source>
</reference>
<keyword evidence="5" id="KW-1185">Reference proteome</keyword>
<sequence>MDIKNYPFLSPEEYSEACHHLDRLYRVAQLGPLRGRWRLRLCTALDSPLAVDGQYTTYIQIIRPLVSHREVELNFGRLSISNHPNDEQYYIGDGEMLDAEKLDEATILKRTASSAPQVTYEIHFHPTYSLPCLWFSLQGLPPDEPAFNIDTVFRHLVPDQYKAGLQAAREIRDIGGISADVGGLAAFTAASYQRS</sequence>
<dbReference type="GO" id="GO:0006914">
    <property type="term" value="P:autophagy"/>
    <property type="evidence" value="ECO:0007669"/>
    <property type="project" value="UniProtKB-KW"/>
</dbReference>
<dbReference type="GO" id="GO:0019787">
    <property type="term" value="F:ubiquitin-like protein transferase activity"/>
    <property type="evidence" value="ECO:0007669"/>
    <property type="project" value="InterPro"/>
</dbReference>
<evidence type="ECO:0000256" key="2">
    <source>
        <dbReference type="ARBA" id="ARBA00022927"/>
    </source>
</evidence>
<gene>
    <name evidence="4" type="ORF">AAL_03628</name>
</gene>
<comment type="caution">
    <text evidence="4">The sequence shown here is derived from an EMBL/GenBank/DDBJ whole genome shotgun (WGS) entry which is preliminary data.</text>
</comment>
<keyword evidence="3" id="KW-0072">Autophagy</keyword>
<keyword evidence="2" id="KW-0653">Protein transport</keyword>
<evidence type="ECO:0000256" key="1">
    <source>
        <dbReference type="ARBA" id="ARBA00022786"/>
    </source>
</evidence>
<proteinExistence type="predicted"/>
<dbReference type="OrthoDB" id="4089664at2759"/>
<evidence type="ECO:0000313" key="4">
    <source>
        <dbReference type="EMBL" id="KZZ97664.1"/>
    </source>
</evidence>
<dbReference type="InterPro" id="IPR007135">
    <property type="entry name" value="Atg3/Atg10"/>
</dbReference>
<protein>
    <submittedName>
        <fullName evidence="4">Uncharacterized protein</fullName>
    </submittedName>
</protein>
<dbReference type="Pfam" id="PF03987">
    <property type="entry name" value="Autophagy_act_C"/>
    <property type="match status" value="1"/>
</dbReference>
<evidence type="ECO:0000313" key="5">
    <source>
        <dbReference type="Proteomes" id="UP000078544"/>
    </source>
</evidence>
<evidence type="ECO:0000256" key="3">
    <source>
        <dbReference type="ARBA" id="ARBA00023006"/>
    </source>
</evidence>
<keyword evidence="2" id="KW-0813">Transport</keyword>
<dbReference type="Proteomes" id="UP000078544">
    <property type="component" value="Unassembled WGS sequence"/>
</dbReference>
<dbReference type="EMBL" id="AZGY01000006">
    <property type="protein sequence ID" value="KZZ97664.1"/>
    <property type="molecule type" value="Genomic_DNA"/>
</dbReference>
<accession>A0A168DES1</accession>
<name>A0A168DES1_9HYPO</name>
<keyword evidence="1" id="KW-0833">Ubl conjugation pathway</keyword>
<dbReference type="STRING" id="1081109.A0A168DES1"/>